<proteinExistence type="inferred from homology"/>
<dbReference type="Pfam" id="PF01585">
    <property type="entry name" value="G-patch"/>
    <property type="match status" value="1"/>
</dbReference>
<evidence type="ECO:0000256" key="3">
    <source>
        <dbReference type="ARBA" id="ARBA00022552"/>
    </source>
</evidence>
<dbReference type="PANTHER" id="PTHR23149">
    <property type="entry name" value="G PATCH DOMAIN CONTAINING PROTEIN"/>
    <property type="match status" value="1"/>
</dbReference>
<feature type="domain" description="G-patch" evidence="8">
    <location>
        <begin position="25"/>
        <end position="71"/>
    </location>
</feature>
<dbReference type="PANTHER" id="PTHR23149:SF31">
    <property type="entry name" value="PROTEIN PXR1"/>
    <property type="match status" value="1"/>
</dbReference>
<evidence type="ECO:0000256" key="7">
    <source>
        <dbReference type="SAM" id="MobiDB-lite"/>
    </source>
</evidence>
<name>A0A8H5HST4_9AGAR</name>
<keyword evidence="3" id="KW-0698">rRNA processing</keyword>
<accession>A0A8H5HST4</accession>
<evidence type="ECO:0000259" key="8">
    <source>
        <dbReference type="PROSITE" id="PS50174"/>
    </source>
</evidence>
<sequence length="359" mass="39179">MGLAGRKVKQRIGPDPRNLGWADDASKFGASYLAKFGWDSSKGLGLEGEGRTSHIKVSQKLDMLGIGAAQSKDPNGIAWKQNKDFESLLKRLNENAPASVPIDEATSEHSAAENAHSDTQHTKNTKEERKRRKREEKEQMHEKKKRKRDETRNEEETEQKVKRVKSEEKTEKIKVHRARAIAAKDISSKSALSIAEVLGIASSLPSSSTSTAAAPTPSGSLTPLDQDLGLEKITTSAKSVSDYFKERLLAKGSGKSPLPADADRQTLGLDDIDDDVSHAGLGSVRTTLASANSAYSPISLGMSKFASLFTAAGAPTDSQSVNKTRNMADANDEKAAKKLAKEERRRREGKEKKREKRKD</sequence>
<dbReference type="PROSITE" id="PS50174">
    <property type="entry name" value="G_PATCH"/>
    <property type="match status" value="1"/>
</dbReference>
<dbReference type="Proteomes" id="UP000518752">
    <property type="component" value="Unassembled WGS sequence"/>
</dbReference>
<feature type="compositionally biased region" description="Basic and acidic residues" evidence="7">
    <location>
        <begin position="158"/>
        <end position="173"/>
    </location>
</feature>
<dbReference type="OrthoDB" id="29523at2759"/>
<dbReference type="SMART" id="SM00443">
    <property type="entry name" value="G_patch"/>
    <property type="match status" value="1"/>
</dbReference>
<feature type="compositionally biased region" description="Polar residues" evidence="7">
    <location>
        <begin position="316"/>
        <end position="325"/>
    </location>
</feature>
<keyword evidence="4" id="KW-0539">Nucleus</keyword>
<feature type="compositionally biased region" description="Low complexity" evidence="7">
    <location>
        <begin position="204"/>
        <end position="223"/>
    </location>
</feature>
<evidence type="ECO:0000313" key="10">
    <source>
        <dbReference type="Proteomes" id="UP000518752"/>
    </source>
</evidence>
<keyword evidence="10" id="KW-1185">Reference proteome</keyword>
<feature type="compositionally biased region" description="Basic and acidic residues" evidence="7">
    <location>
        <begin position="331"/>
        <end position="359"/>
    </location>
</feature>
<dbReference type="EMBL" id="JAACJN010000026">
    <property type="protein sequence ID" value="KAF5388877.1"/>
    <property type="molecule type" value="Genomic_DNA"/>
</dbReference>
<evidence type="ECO:0000256" key="5">
    <source>
        <dbReference type="ARBA" id="ARBA00038007"/>
    </source>
</evidence>
<comment type="caution">
    <text evidence="9">The sequence shown here is derived from an EMBL/GenBank/DDBJ whole genome shotgun (WGS) entry which is preliminary data.</text>
</comment>
<feature type="region of interest" description="Disordered" evidence="7">
    <location>
        <begin position="252"/>
        <end position="275"/>
    </location>
</feature>
<feature type="region of interest" description="Disordered" evidence="7">
    <location>
        <begin position="314"/>
        <end position="359"/>
    </location>
</feature>
<dbReference type="InterPro" id="IPR050656">
    <property type="entry name" value="PINX1"/>
</dbReference>
<feature type="region of interest" description="Disordered" evidence="7">
    <location>
        <begin position="204"/>
        <end position="227"/>
    </location>
</feature>
<keyword evidence="2" id="KW-0690">Ribosome biogenesis</keyword>
<dbReference type="GO" id="GO:0003676">
    <property type="term" value="F:nucleic acid binding"/>
    <property type="evidence" value="ECO:0007669"/>
    <property type="project" value="InterPro"/>
</dbReference>
<dbReference type="GO" id="GO:0006364">
    <property type="term" value="P:rRNA processing"/>
    <property type="evidence" value="ECO:0007669"/>
    <property type="project" value="UniProtKB-KW"/>
</dbReference>
<dbReference type="InterPro" id="IPR000467">
    <property type="entry name" value="G_patch_dom"/>
</dbReference>
<evidence type="ECO:0000256" key="1">
    <source>
        <dbReference type="ARBA" id="ARBA00004604"/>
    </source>
</evidence>
<evidence type="ECO:0000313" key="9">
    <source>
        <dbReference type="EMBL" id="KAF5388877.1"/>
    </source>
</evidence>
<dbReference type="AlphaFoldDB" id="A0A8H5HST4"/>
<evidence type="ECO:0000256" key="2">
    <source>
        <dbReference type="ARBA" id="ARBA00022517"/>
    </source>
</evidence>
<comment type="subcellular location">
    <subcellularLocation>
        <location evidence="1">Nucleus</location>
        <location evidence="1">Nucleolus</location>
    </subcellularLocation>
</comment>
<evidence type="ECO:0000256" key="6">
    <source>
        <dbReference type="ARBA" id="ARBA00041961"/>
    </source>
</evidence>
<protein>
    <recommendedName>
        <fullName evidence="6">PinX1-related protein 1</fullName>
    </recommendedName>
</protein>
<feature type="compositionally biased region" description="Basic and acidic residues" evidence="7">
    <location>
        <begin position="106"/>
        <end position="128"/>
    </location>
</feature>
<dbReference type="GO" id="GO:0005730">
    <property type="term" value="C:nucleolus"/>
    <property type="evidence" value="ECO:0007669"/>
    <property type="project" value="UniProtKB-SubCell"/>
</dbReference>
<reference evidence="9 10" key="1">
    <citation type="journal article" date="2020" name="ISME J.">
        <title>Uncovering the hidden diversity of litter-decomposition mechanisms in mushroom-forming fungi.</title>
        <authorList>
            <person name="Floudas D."/>
            <person name="Bentzer J."/>
            <person name="Ahren D."/>
            <person name="Johansson T."/>
            <person name="Persson P."/>
            <person name="Tunlid A."/>
        </authorList>
    </citation>
    <scope>NUCLEOTIDE SEQUENCE [LARGE SCALE GENOMIC DNA]</scope>
    <source>
        <strain evidence="9 10">CBS 406.79</strain>
    </source>
</reference>
<evidence type="ECO:0000256" key="4">
    <source>
        <dbReference type="ARBA" id="ARBA00023242"/>
    </source>
</evidence>
<organism evidence="9 10">
    <name type="scientific">Collybiopsis confluens</name>
    <dbReference type="NCBI Taxonomy" id="2823264"/>
    <lineage>
        <taxon>Eukaryota</taxon>
        <taxon>Fungi</taxon>
        <taxon>Dikarya</taxon>
        <taxon>Basidiomycota</taxon>
        <taxon>Agaricomycotina</taxon>
        <taxon>Agaricomycetes</taxon>
        <taxon>Agaricomycetidae</taxon>
        <taxon>Agaricales</taxon>
        <taxon>Marasmiineae</taxon>
        <taxon>Omphalotaceae</taxon>
        <taxon>Collybiopsis</taxon>
    </lineage>
</organism>
<gene>
    <name evidence="9" type="ORF">D9757_005598</name>
</gene>
<comment type="similarity">
    <text evidence="5">Belongs to the PINX1 family.</text>
</comment>
<feature type="region of interest" description="Disordered" evidence="7">
    <location>
        <begin position="90"/>
        <end position="177"/>
    </location>
</feature>